<evidence type="ECO:0000256" key="1">
    <source>
        <dbReference type="SAM" id="SignalP"/>
    </source>
</evidence>
<evidence type="ECO:0000313" key="3">
    <source>
        <dbReference type="EMBL" id="KAF0919701.1"/>
    </source>
</evidence>
<dbReference type="PANTHER" id="PTHR33286:SF54">
    <property type="entry name" value="BIFUNCTIONAL INHIBITOR_LIPID-TRANSFER PROTEIN_SEED STORAGE 2S ALBUMIN SUPERFAMILY PROTEIN"/>
    <property type="match status" value="1"/>
</dbReference>
<feature type="domain" description="Bifunctional inhibitor/plant lipid transfer protein/seed storage helical" evidence="2">
    <location>
        <begin position="20"/>
        <end position="93"/>
    </location>
</feature>
<dbReference type="InterPro" id="IPR044741">
    <property type="entry name" value="NsLTP-like"/>
</dbReference>
<gene>
    <name evidence="3" type="ORF">E2562_030949</name>
</gene>
<organism evidence="3 4">
    <name type="scientific">Oryza meyeriana var. granulata</name>
    <dbReference type="NCBI Taxonomy" id="110450"/>
    <lineage>
        <taxon>Eukaryota</taxon>
        <taxon>Viridiplantae</taxon>
        <taxon>Streptophyta</taxon>
        <taxon>Embryophyta</taxon>
        <taxon>Tracheophyta</taxon>
        <taxon>Spermatophyta</taxon>
        <taxon>Magnoliopsida</taxon>
        <taxon>Liliopsida</taxon>
        <taxon>Poales</taxon>
        <taxon>Poaceae</taxon>
        <taxon>BOP clade</taxon>
        <taxon>Oryzoideae</taxon>
        <taxon>Oryzeae</taxon>
        <taxon>Oryzinae</taxon>
        <taxon>Oryza</taxon>
        <taxon>Oryza meyeriana</taxon>
    </lineage>
</organism>
<dbReference type="Pfam" id="PF14368">
    <property type="entry name" value="LTP_2"/>
    <property type="match status" value="1"/>
</dbReference>
<dbReference type="SUPFAM" id="SSF47699">
    <property type="entry name" value="Bifunctional inhibitor/lipid-transfer protein/seed storage 2S albumin"/>
    <property type="match status" value="1"/>
</dbReference>
<dbReference type="EMBL" id="SPHZ02000005">
    <property type="protein sequence ID" value="KAF0919701.1"/>
    <property type="molecule type" value="Genomic_DNA"/>
</dbReference>
<dbReference type="Gene3D" id="1.10.110.10">
    <property type="entry name" value="Plant lipid-transfer and hydrophobic proteins"/>
    <property type="match status" value="1"/>
</dbReference>
<reference evidence="3 4" key="1">
    <citation type="submission" date="2019-11" db="EMBL/GenBank/DDBJ databases">
        <title>Whole genome sequence of Oryza granulata.</title>
        <authorList>
            <person name="Li W."/>
        </authorList>
    </citation>
    <scope>NUCLEOTIDE SEQUENCE [LARGE SCALE GENOMIC DNA]</scope>
    <source>
        <strain evidence="4">cv. Menghai</strain>
        <tissue evidence="3">Leaf</tissue>
    </source>
</reference>
<evidence type="ECO:0000313" key="4">
    <source>
        <dbReference type="Proteomes" id="UP000479710"/>
    </source>
</evidence>
<keyword evidence="4" id="KW-1185">Reference proteome</keyword>
<dbReference type="InterPro" id="IPR016140">
    <property type="entry name" value="Bifunc_inhib/LTP/seed_store"/>
</dbReference>
<proteinExistence type="predicted"/>
<name>A0A6G1E4W1_9ORYZ</name>
<dbReference type="CDD" id="cd04660">
    <property type="entry name" value="nsLTP_like"/>
    <property type="match status" value="1"/>
</dbReference>
<dbReference type="AlphaFoldDB" id="A0A6G1E4W1"/>
<dbReference type="OrthoDB" id="678486at2759"/>
<evidence type="ECO:0000259" key="2">
    <source>
        <dbReference type="Pfam" id="PF14368"/>
    </source>
</evidence>
<feature type="signal peptide" evidence="1">
    <location>
        <begin position="1"/>
        <end position="23"/>
    </location>
</feature>
<protein>
    <recommendedName>
        <fullName evidence="2">Bifunctional inhibitor/plant lipid transfer protein/seed storage helical domain-containing protein</fullName>
    </recommendedName>
</protein>
<feature type="chain" id="PRO_5026106581" description="Bifunctional inhibitor/plant lipid transfer protein/seed storage helical domain-containing protein" evidence="1">
    <location>
        <begin position="24"/>
        <end position="138"/>
    </location>
</feature>
<dbReference type="Proteomes" id="UP000479710">
    <property type="component" value="Unassembled WGS sequence"/>
</dbReference>
<keyword evidence="1" id="KW-0732">Signal</keyword>
<sequence>MGKLSSLFFVMALVLAMVVGTKSDDCNGGFQDLVAECQQYVMYPANPKIKPSDACCSVIQKANIPCLCSKITKEIEKLVCMEKVVYVADYCKRGHFSLAPSVDTTQFLLYNNNRISSDKKTLTLSFGICVVCEAVHWQ</sequence>
<comment type="caution">
    <text evidence="3">The sequence shown here is derived from an EMBL/GenBank/DDBJ whole genome shotgun (WGS) entry which is preliminary data.</text>
</comment>
<dbReference type="PANTHER" id="PTHR33286">
    <property type="entry name" value="BIFUNCTIONAL INHIBITOR/LIPID-TRANSFER PROTEIN/SEED STORAGE 2S ALBUMIN SUPERFAMILY PROTEIN"/>
    <property type="match status" value="1"/>
</dbReference>
<dbReference type="InterPro" id="IPR036312">
    <property type="entry name" value="Bifun_inhib/LTP/seed_sf"/>
</dbReference>
<accession>A0A6G1E4W1</accession>